<dbReference type="EMBL" id="GBXM01059580">
    <property type="protein sequence ID" value="JAH48997.1"/>
    <property type="molecule type" value="Transcribed_RNA"/>
</dbReference>
<organism evidence="1">
    <name type="scientific">Anguilla anguilla</name>
    <name type="common">European freshwater eel</name>
    <name type="synonym">Muraena anguilla</name>
    <dbReference type="NCBI Taxonomy" id="7936"/>
    <lineage>
        <taxon>Eukaryota</taxon>
        <taxon>Metazoa</taxon>
        <taxon>Chordata</taxon>
        <taxon>Craniata</taxon>
        <taxon>Vertebrata</taxon>
        <taxon>Euteleostomi</taxon>
        <taxon>Actinopterygii</taxon>
        <taxon>Neopterygii</taxon>
        <taxon>Teleostei</taxon>
        <taxon>Anguilliformes</taxon>
        <taxon>Anguillidae</taxon>
        <taxon>Anguilla</taxon>
    </lineage>
</organism>
<proteinExistence type="predicted"/>
<accession>A0A0E9T6F1</accession>
<reference evidence="1" key="1">
    <citation type="submission" date="2014-11" db="EMBL/GenBank/DDBJ databases">
        <authorList>
            <person name="Amaro Gonzalez C."/>
        </authorList>
    </citation>
    <scope>NUCLEOTIDE SEQUENCE</scope>
</reference>
<sequence>MEKHRSIPSAPGTELWGSWILSQGISGMASWDSSLAPFCSET</sequence>
<protein>
    <submittedName>
        <fullName evidence="1">Uncharacterized protein</fullName>
    </submittedName>
</protein>
<evidence type="ECO:0000313" key="1">
    <source>
        <dbReference type="EMBL" id="JAH48997.1"/>
    </source>
</evidence>
<name>A0A0E9T6F1_ANGAN</name>
<reference evidence="1" key="2">
    <citation type="journal article" date="2015" name="Fish Shellfish Immunol.">
        <title>Early steps in the European eel (Anguilla anguilla)-Vibrio vulnificus interaction in the gills: Role of the RtxA13 toxin.</title>
        <authorList>
            <person name="Callol A."/>
            <person name="Pajuelo D."/>
            <person name="Ebbesson L."/>
            <person name="Teles M."/>
            <person name="MacKenzie S."/>
            <person name="Amaro C."/>
        </authorList>
    </citation>
    <scope>NUCLEOTIDE SEQUENCE</scope>
</reference>
<dbReference type="AlphaFoldDB" id="A0A0E9T6F1"/>